<organism evidence="1 2">
    <name type="scientific">Flavobacterium orientale</name>
    <dbReference type="NCBI Taxonomy" id="1756020"/>
    <lineage>
        <taxon>Bacteria</taxon>
        <taxon>Pseudomonadati</taxon>
        <taxon>Bacteroidota</taxon>
        <taxon>Flavobacteriia</taxon>
        <taxon>Flavobacteriales</taxon>
        <taxon>Flavobacteriaceae</taxon>
        <taxon>Flavobacterium</taxon>
    </lineage>
</organism>
<proteinExistence type="predicted"/>
<evidence type="ECO:0000313" key="2">
    <source>
        <dbReference type="Proteomes" id="UP000625735"/>
    </source>
</evidence>
<reference evidence="1" key="1">
    <citation type="journal article" date="2014" name="Int. J. Syst. Evol. Microbiol.">
        <title>Complete genome sequence of Corynebacterium casei LMG S-19264T (=DSM 44701T), isolated from a smear-ripened cheese.</title>
        <authorList>
            <consortium name="US DOE Joint Genome Institute (JGI-PGF)"/>
            <person name="Walter F."/>
            <person name="Albersmeier A."/>
            <person name="Kalinowski J."/>
            <person name="Ruckert C."/>
        </authorList>
    </citation>
    <scope>NUCLEOTIDE SEQUENCE</scope>
    <source>
        <strain evidence="1">CGMCC 1.12506</strain>
    </source>
</reference>
<gene>
    <name evidence="1" type="ORF">GCM10011343_10700</name>
</gene>
<comment type="caution">
    <text evidence="1">The sequence shown here is derived from an EMBL/GenBank/DDBJ whole genome shotgun (WGS) entry which is preliminary data.</text>
</comment>
<keyword evidence="2" id="KW-1185">Reference proteome</keyword>
<dbReference type="Proteomes" id="UP000625735">
    <property type="component" value="Unassembled WGS sequence"/>
</dbReference>
<name>A0A916XYW9_9FLAO</name>
<reference evidence="1" key="2">
    <citation type="submission" date="2020-09" db="EMBL/GenBank/DDBJ databases">
        <authorList>
            <person name="Sun Q."/>
            <person name="Zhou Y."/>
        </authorList>
    </citation>
    <scope>NUCLEOTIDE SEQUENCE</scope>
    <source>
        <strain evidence="1">CGMCC 1.12506</strain>
    </source>
</reference>
<sequence length="109" mass="12097">MTFSGTIFPTVFICKRKSEPCSETNLLFSTTKENGAGGEKRSLYRTTRFILSDNKLELPLSIKKAMKTIGTIAQGKYFLFDLKFTALLNGMGCNDLAFCSIEASNNSDF</sequence>
<evidence type="ECO:0000313" key="1">
    <source>
        <dbReference type="EMBL" id="GGD22355.1"/>
    </source>
</evidence>
<accession>A0A916XYW9</accession>
<dbReference type="AlphaFoldDB" id="A0A916XYW9"/>
<dbReference type="EMBL" id="BMFG01000003">
    <property type="protein sequence ID" value="GGD22355.1"/>
    <property type="molecule type" value="Genomic_DNA"/>
</dbReference>
<protein>
    <submittedName>
        <fullName evidence="1">Uncharacterized protein</fullName>
    </submittedName>
</protein>